<comment type="caution">
    <text evidence="1">The sequence shown here is derived from an EMBL/GenBank/DDBJ whole genome shotgun (WGS) entry which is preliminary data.</text>
</comment>
<gene>
    <name evidence="1" type="ORF">TNIN_336221</name>
</gene>
<evidence type="ECO:0000313" key="2">
    <source>
        <dbReference type="Proteomes" id="UP000886998"/>
    </source>
</evidence>
<protein>
    <submittedName>
        <fullName evidence="1">Uncharacterized protein</fullName>
    </submittedName>
</protein>
<dbReference type="AlphaFoldDB" id="A0A8X6YKY6"/>
<organism evidence="1 2">
    <name type="scientific">Trichonephila inaurata madagascariensis</name>
    <dbReference type="NCBI Taxonomy" id="2747483"/>
    <lineage>
        <taxon>Eukaryota</taxon>
        <taxon>Metazoa</taxon>
        <taxon>Ecdysozoa</taxon>
        <taxon>Arthropoda</taxon>
        <taxon>Chelicerata</taxon>
        <taxon>Arachnida</taxon>
        <taxon>Araneae</taxon>
        <taxon>Araneomorphae</taxon>
        <taxon>Entelegynae</taxon>
        <taxon>Araneoidea</taxon>
        <taxon>Nephilidae</taxon>
        <taxon>Trichonephila</taxon>
        <taxon>Trichonephila inaurata</taxon>
    </lineage>
</organism>
<reference evidence="1" key="1">
    <citation type="submission" date="2020-08" db="EMBL/GenBank/DDBJ databases">
        <title>Multicomponent nature underlies the extraordinary mechanical properties of spider dragline silk.</title>
        <authorList>
            <person name="Kono N."/>
            <person name="Nakamura H."/>
            <person name="Mori M."/>
            <person name="Yoshida Y."/>
            <person name="Ohtoshi R."/>
            <person name="Malay A.D."/>
            <person name="Moran D.A.P."/>
            <person name="Tomita M."/>
            <person name="Numata K."/>
            <person name="Arakawa K."/>
        </authorList>
    </citation>
    <scope>NUCLEOTIDE SEQUENCE</scope>
</reference>
<accession>A0A8X6YKY6</accession>
<sequence>MSATDYFQSEKRTIQKNNKRRSNEIFTGGQMEASCQKKMAGKCKAGEKNRVMFFVVLESVQVELRLRLASVKNRMLF</sequence>
<name>A0A8X6YKY6_9ARAC</name>
<dbReference type="Proteomes" id="UP000886998">
    <property type="component" value="Unassembled WGS sequence"/>
</dbReference>
<keyword evidence="2" id="KW-1185">Reference proteome</keyword>
<evidence type="ECO:0000313" key="1">
    <source>
        <dbReference type="EMBL" id="GFY72765.1"/>
    </source>
</evidence>
<proteinExistence type="predicted"/>
<dbReference type="EMBL" id="BMAV01019640">
    <property type="protein sequence ID" value="GFY72765.1"/>
    <property type="molecule type" value="Genomic_DNA"/>
</dbReference>